<protein>
    <recommendedName>
        <fullName evidence="3">MarR family transcriptional regulator</fullName>
    </recommendedName>
</protein>
<evidence type="ECO:0000313" key="2">
    <source>
        <dbReference type="Proteomes" id="UP000197535"/>
    </source>
</evidence>
<name>A0A254TLL3_9BURK</name>
<gene>
    <name evidence="1" type="ORF">AYR66_24650</name>
</gene>
<dbReference type="PANTHER" id="PTHR36849">
    <property type="entry name" value="CYTOPLASMIC PROTEIN-RELATED"/>
    <property type="match status" value="1"/>
</dbReference>
<accession>A0A254TLL3</accession>
<dbReference type="InterPro" id="IPR052552">
    <property type="entry name" value="YeaO-like"/>
</dbReference>
<dbReference type="Proteomes" id="UP000197535">
    <property type="component" value="Unassembled WGS sequence"/>
</dbReference>
<dbReference type="EMBL" id="LSTO01000001">
    <property type="protein sequence ID" value="OWW22212.1"/>
    <property type="molecule type" value="Genomic_DNA"/>
</dbReference>
<reference evidence="1 2" key="1">
    <citation type="submission" date="2016-02" db="EMBL/GenBank/DDBJ databases">
        <authorList>
            <person name="Wen L."/>
            <person name="He K."/>
            <person name="Yang H."/>
        </authorList>
    </citation>
    <scope>NUCLEOTIDE SEQUENCE [LARGE SCALE GENOMIC DNA]</scope>
    <source>
        <strain evidence="1 2">TSA40</strain>
    </source>
</reference>
<dbReference type="Pfam" id="PF22752">
    <property type="entry name" value="DUF488-N3i"/>
    <property type="match status" value="1"/>
</dbReference>
<dbReference type="RefSeq" id="WP_088709036.1">
    <property type="nucleotide sequence ID" value="NZ_LSTO01000001.1"/>
</dbReference>
<comment type="caution">
    <text evidence="1">The sequence shown here is derived from an EMBL/GenBank/DDBJ whole genome shotgun (WGS) entry which is preliminary data.</text>
</comment>
<sequence>MAATIRLKWVYEPASPEDGKRILVDRLWPRGMTKEKVDIVYWAKAISPSNDLRKWYGHDPERWDEFRDRYYSELHANPDGLQALLEHLGAGDVTFLYSSKEHRINNAVALRDYVLPMLRKKRKVS</sequence>
<evidence type="ECO:0008006" key="3">
    <source>
        <dbReference type="Google" id="ProtNLM"/>
    </source>
</evidence>
<dbReference type="AlphaFoldDB" id="A0A254TLL3"/>
<evidence type="ECO:0000313" key="1">
    <source>
        <dbReference type="EMBL" id="OWW22212.1"/>
    </source>
</evidence>
<dbReference type="PANTHER" id="PTHR36849:SF1">
    <property type="entry name" value="CYTOPLASMIC PROTEIN"/>
    <property type="match status" value="1"/>
</dbReference>
<proteinExistence type="predicted"/>
<keyword evidence="2" id="KW-1185">Reference proteome</keyword>
<organism evidence="1 2">
    <name type="scientific">Noviherbaspirillum denitrificans</name>
    <dbReference type="NCBI Taxonomy" id="1968433"/>
    <lineage>
        <taxon>Bacteria</taxon>
        <taxon>Pseudomonadati</taxon>
        <taxon>Pseudomonadota</taxon>
        <taxon>Betaproteobacteria</taxon>
        <taxon>Burkholderiales</taxon>
        <taxon>Oxalobacteraceae</taxon>
        <taxon>Noviherbaspirillum</taxon>
    </lineage>
</organism>
<dbReference type="OrthoDB" id="9790745at2"/>